<reference evidence="9" key="1">
    <citation type="journal article" date="2019" name="Int. J. Syst. Evol. Microbiol.">
        <title>The Global Catalogue of Microorganisms (GCM) 10K type strain sequencing project: providing services to taxonomists for standard genome sequencing and annotation.</title>
        <authorList>
            <consortium name="The Broad Institute Genomics Platform"/>
            <consortium name="The Broad Institute Genome Sequencing Center for Infectious Disease"/>
            <person name="Wu L."/>
            <person name="Ma J."/>
        </authorList>
    </citation>
    <scope>NUCLEOTIDE SEQUENCE [LARGE SCALE GENOMIC DNA]</scope>
    <source>
        <strain evidence="9">JCM 9458</strain>
    </source>
</reference>
<keyword evidence="5" id="KW-0046">Antibiotic resistance</keyword>
<gene>
    <name evidence="8" type="ORF">GCM10020369_65750</name>
</gene>
<feature type="transmembrane region" description="Helical" evidence="6">
    <location>
        <begin position="135"/>
        <end position="160"/>
    </location>
</feature>
<evidence type="ECO:0000259" key="7">
    <source>
        <dbReference type="PROSITE" id="PS51012"/>
    </source>
</evidence>
<name>A0ABP6T8Z2_9ACTN</name>
<dbReference type="PROSITE" id="PS51012">
    <property type="entry name" value="ABC_TM2"/>
    <property type="match status" value="1"/>
</dbReference>
<keyword evidence="4 6" id="KW-0472">Membrane</keyword>
<protein>
    <recommendedName>
        <fullName evidence="6">Transport permease protein</fullName>
    </recommendedName>
</protein>
<feature type="transmembrane region" description="Helical" evidence="6">
    <location>
        <begin position="225"/>
        <end position="244"/>
    </location>
</feature>
<evidence type="ECO:0000256" key="5">
    <source>
        <dbReference type="ARBA" id="ARBA00023251"/>
    </source>
</evidence>
<evidence type="ECO:0000256" key="6">
    <source>
        <dbReference type="RuleBase" id="RU361157"/>
    </source>
</evidence>
<keyword evidence="9" id="KW-1185">Reference proteome</keyword>
<dbReference type="InterPro" id="IPR000412">
    <property type="entry name" value="ABC_2_transport"/>
</dbReference>
<keyword evidence="6" id="KW-1003">Cell membrane</keyword>
<dbReference type="PIRSF" id="PIRSF006648">
    <property type="entry name" value="DrrB"/>
    <property type="match status" value="1"/>
</dbReference>
<dbReference type="InterPro" id="IPR051784">
    <property type="entry name" value="Nod_factor_ABC_transporter"/>
</dbReference>
<dbReference type="Proteomes" id="UP001501676">
    <property type="component" value="Unassembled WGS sequence"/>
</dbReference>
<sequence>MTSELGATGTIFAREMAPVLRNPVGLVFTVAQPLVFLLLFGPLLTDVPGTGGESAWQWFVPGILVMTGLFATAGAGYAVQTELAGGSFERILVTPVSRSAILAGKTLKEAFSLVAQAVLIVLVALPFGFRLYPLNVLAGLALLAVFGVGLGSLAIALAIAMRRQQEAFWAVHQFFLFPLVLLSGVLLPVDDAPGWLSVASRINPLTYLVEAERALFAGDFLRSSVLAGAVGAVVTAVIGLAVGARAMRTASL</sequence>
<keyword evidence="3 6" id="KW-1133">Transmembrane helix</keyword>
<organism evidence="8 9">
    <name type="scientific">Cryptosporangium minutisporangium</name>
    <dbReference type="NCBI Taxonomy" id="113569"/>
    <lineage>
        <taxon>Bacteria</taxon>
        <taxon>Bacillati</taxon>
        <taxon>Actinomycetota</taxon>
        <taxon>Actinomycetes</taxon>
        <taxon>Cryptosporangiales</taxon>
        <taxon>Cryptosporangiaceae</taxon>
        <taxon>Cryptosporangium</taxon>
    </lineage>
</organism>
<dbReference type="PANTHER" id="PTHR43229:SF2">
    <property type="entry name" value="NODULATION PROTEIN J"/>
    <property type="match status" value="1"/>
</dbReference>
<keyword evidence="6" id="KW-0813">Transport</keyword>
<comment type="caution">
    <text evidence="8">The sequence shown here is derived from an EMBL/GenBank/DDBJ whole genome shotgun (WGS) entry which is preliminary data.</text>
</comment>
<dbReference type="InterPro" id="IPR013525">
    <property type="entry name" value="ABC2_TM"/>
</dbReference>
<feature type="transmembrane region" description="Helical" evidence="6">
    <location>
        <begin position="24"/>
        <end position="44"/>
    </location>
</feature>
<dbReference type="Pfam" id="PF01061">
    <property type="entry name" value="ABC2_membrane"/>
    <property type="match status" value="1"/>
</dbReference>
<proteinExistence type="inferred from homology"/>
<feature type="domain" description="ABC transmembrane type-2" evidence="7">
    <location>
        <begin position="24"/>
        <end position="250"/>
    </location>
</feature>
<dbReference type="EMBL" id="BAAAYN010000046">
    <property type="protein sequence ID" value="GAA3394839.1"/>
    <property type="molecule type" value="Genomic_DNA"/>
</dbReference>
<feature type="transmembrane region" description="Helical" evidence="6">
    <location>
        <begin position="56"/>
        <end position="79"/>
    </location>
</feature>
<dbReference type="RefSeq" id="WP_345732155.1">
    <property type="nucleotide sequence ID" value="NZ_BAAAYN010000046.1"/>
</dbReference>
<evidence type="ECO:0000256" key="4">
    <source>
        <dbReference type="ARBA" id="ARBA00023136"/>
    </source>
</evidence>
<dbReference type="PANTHER" id="PTHR43229">
    <property type="entry name" value="NODULATION PROTEIN J"/>
    <property type="match status" value="1"/>
</dbReference>
<feature type="transmembrane region" description="Helical" evidence="6">
    <location>
        <begin position="167"/>
        <end position="187"/>
    </location>
</feature>
<dbReference type="InterPro" id="IPR047817">
    <property type="entry name" value="ABC2_TM_bact-type"/>
</dbReference>
<keyword evidence="2 6" id="KW-0812">Transmembrane</keyword>
<evidence type="ECO:0000256" key="2">
    <source>
        <dbReference type="ARBA" id="ARBA00022692"/>
    </source>
</evidence>
<feature type="transmembrane region" description="Helical" evidence="6">
    <location>
        <begin position="110"/>
        <end position="129"/>
    </location>
</feature>
<accession>A0ABP6T8Z2</accession>
<evidence type="ECO:0000313" key="8">
    <source>
        <dbReference type="EMBL" id="GAA3394839.1"/>
    </source>
</evidence>
<comment type="subcellular location">
    <subcellularLocation>
        <location evidence="6">Cell membrane</location>
        <topology evidence="6">Multi-pass membrane protein</topology>
    </subcellularLocation>
    <subcellularLocation>
        <location evidence="1">Membrane</location>
        <topology evidence="1">Multi-pass membrane protein</topology>
    </subcellularLocation>
</comment>
<evidence type="ECO:0000256" key="1">
    <source>
        <dbReference type="ARBA" id="ARBA00004141"/>
    </source>
</evidence>
<comment type="similarity">
    <text evidence="6">Belongs to the ABC-2 integral membrane protein family.</text>
</comment>
<evidence type="ECO:0000313" key="9">
    <source>
        <dbReference type="Proteomes" id="UP001501676"/>
    </source>
</evidence>
<evidence type="ECO:0000256" key="3">
    <source>
        <dbReference type="ARBA" id="ARBA00022989"/>
    </source>
</evidence>